<dbReference type="SUPFAM" id="SSF53448">
    <property type="entry name" value="Nucleotide-diphospho-sugar transferases"/>
    <property type="match status" value="1"/>
</dbReference>
<dbReference type="Proteomes" id="UP000238034">
    <property type="component" value="Unassembled WGS sequence"/>
</dbReference>
<name>A0A2T0U377_9SPHI</name>
<accession>A0A2T0U377</accession>
<proteinExistence type="predicted"/>
<keyword evidence="2" id="KW-1185">Reference proteome</keyword>
<dbReference type="InterPro" id="IPR029044">
    <property type="entry name" value="Nucleotide-diphossugar_trans"/>
</dbReference>
<organism evidence="1 2">
    <name type="scientific">Arcticibacter pallidicorallinus</name>
    <dbReference type="NCBI Taxonomy" id="1259464"/>
    <lineage>
        <taxon>Bacteria</taxon>
        <taxon>Pseudomonadati</taxon>
        <taxon>Bacteroidota</taxon>
        <taxon>Sphingobacteriia</taxon>
        <taxon>Sphingobacteriales</taxon>
        <taxon>Sphingobacteriaceae</taxon>
        <taxon>Arcticibacter</taxon>
    </lineage>
</organism>
<reference evidence="1 2" key="1">
    <citation type="submission" date="2018-03" db="EMBL/GenBank/DDBJ databases">
        <title>Genomic Encyclopedia of Type Strains, Phase III (KMG-III): the genomes of soil and plant-associated and newly described type strains.</title>
        <authorList>
            <person name="Whitman W."/>
        </authorList>
    </citation>
    <scope>NUCLEOTIDE SEQUENCE [LARGE SCALE GENOMIC DNA]</scope>
    <source>
        <strain evidence="1 2">CGMCC 1.9313</strain>
    </source>
</reference>
<protein>
    <recommendedName>
        <fullName evidence="3">Nucleotide-diphospho-sugar transferase</fullName>
    </recommendedName>
</protein>
<comment type="caution">
    <text evidence="1">The sequence shown here is derived from an EMBL/GenBank/DDBJ whole genome shotgun (WGS) entry which is preliminary data.</text>
</comment>
<dbReference type="AlphaFoldDB" id="A0A2T0U377"/>
<evidence type="ECO:0008006" key="3">
    <source>
        <dbReference type="Google" id="ProtNLM"/>
    </source>
</evidence>
<evidence type="ECO:0000313" key="1">
    <source>
        <dbReference type="EMBL" id="PRY52365.1"/>
    </source>
</evidence>
<gene>
    <name evidence="1" type="ORF">B0I27_106125</name>
</gene>
<dbReference type="RefSeq" id="WP_219905015.1">
    <property type="nucleotide sequence ID" value="NZ_PVTH01000006.1"/>
</dbReference>
<sequence>MFGVLRLEAFCTDALAILIKMKNIVLLCYGKEIEYNRAIVSILSFLAWNRKASTDFRIVCFTDNPAYLNKYLSDVKVEYIYLSPSRMNHMLGGTTYIHRRKICILQDVYLRYPEDDLIFLDSDTFFISHAHGFMKKLESGYAMMHEREYRIEEAPEIYRKYMSEKLENAAGYPLAFIRQIESRTFAVKNEELSFSIDQHVWNSGVLGLKNQFLPYLDSVLSLNDEFYKESKWFISEQLAFGLLLQQKTQIAESSAFVNHYHQSKHHVDPRINSLLDGEFLKMKLVEKLACVKAFTVNVNKLVILDRSSMIAIGAFKRNNIIKGFKYAWNALRSIPMHSMIYSYTKDRIAMMASNRRF</sequence>
<evidence type="ECO:0000313" key="2">
    <source>
        <dbReference type="Proteomes" id="UP000238034"/>
    </source>
</evidence>
<dbReference type="EMBL" id="PVTH01000006">
    <property type="protein sequence ID" value="PRY52365.1"/>
    <property type="molecule type" value="Genomic_DNA"/>
</dbReference>